<proteinExistence type="inferred from homology"/>
<accession>A0ABS5RNE4</accession>
<comment type="catalytic activity">
    <reaction evidence="5">
        <text>DNA(n) + a 2'-deoxyribonucleoside 5'-triphosphate = DNA(n+1) + diphosphate</text>
        <dbReference type="Rhea" id="RHEA:22508"/>
        <dbReference type="Rhea" id="RHEA-COMP:17339"/>
        <dbReference type="Rhea" id="RHEA-COMP:17340"/>
        <dbReference type="ChEBI" id="CHEBI:33019"/>
        <dbReference type="ChEBI" id="CHEBI:61560"/>
        <dbReference type="ChEBI" id="CHEBI:173112"/>
        <dbReference type="EC" id="2.7.7.7"/>
    </reaction>
</comment>
<evidence type="ECO:0000256" key="1">
    <source>
        <dbReference type="ARBA" id="ARBA00007705"/>
    </source>
</evidence>
<dbReference type="RefSeq" id="WP_214093952.1">
    <property type="nucleotide sequence ID" value="NZ_JAHCLR010000036.1"/>
</dbReference>
<evidence type="ECO:0000313" key="8">
    <source>
        <dbReference type="EMBL" id="MBS9535089.1"/>
    </source>
</evidence>
<dbReference type="InterPro" id="IPR036397">
    <property type="entry name" value="RNaseH_sf"/>
</dbReference>
<dbReference type="EC" id="2.7.7.7" evidence="2"/>
<dbReference type="Pfam" id="PF01612">
    <property type="entry name" value="DNA_pol_A_exo1"/>
    <property type="match status" value="1"/>
</dbReference>
<dbReference type="InterPro" id="IPR002298">
    <property type="entry name" value="DNA_polymerase_A"/>
</dbReference>
<dbReference type="InterPro" id="IPR002562">
    <property type="entry name" value="3'-5'_exonuclease_dom"/>
</dbReference>
<dbReference type="Gene3D" id="3.30.70.370">
    <property type="match status" value="1"/>
</dbReference>
<evidence type="ECO:0000313" key="9">
    <source>
        <dbReference type="Proteomes" id="UP001519535"/>
    </source>
</evidence>
<dbReference type="PANTHER" id="PTHR10133:SF27">
    <property type="entry name" value="DNA POLYMERASE NU"/>
    <property type="match status" value="1"/>
</dbReference>
<dbReference type="Gene3D" id="3.30.420.10">
    <property type="entry name" value="Ribonuclease H-like superfamily/Ribonuclease H"/>
    <property type="match status" value="1"/>
</dbReference>
<protein>
    <recommendedName>
        <fullName evidence="3">DNA polymerase I</fullName>
        <ecNumber evidence="2">2.7.7.7</ecNumber>
    </recommendedName>
</protein>
<dbReference type="PANTHER" id="PTHR10133">
    <property type="entry name" value="DNA POLYMERASE I"/>
    <property type="match status" value="1"/>
</dbReference>
<comment type="caution">
    <text evidence="8">The sequence shown here is derived from an EMBL/GenBank/DDBJ whole genome shotgun (WGS) entry which is preliminary data.</text>
</comment>
<evidence type="ECO:0000256" key="6">
    <source>
        <dbReference type="SAM" id="MobiDB-lite"/>
    </source>
</evidence>
<keyword evidence="9" id="KW-1185">Reference proteome</keyword>
<dbReference type="PRINTS" id="PR00868">
    <property type="entry name" value="DNAPOLI"/>
</dbReference>
<dbReference type="SUPFAM" id="SSF53098">
    <property type="entry name" value="Ribonuclease H-like"/>
    <property type="match status" value="1"/>
</dbReference>
<dbReference type="SUPFAM" id="SSF56672">
    <property type="entry name" value="DNA/RNA polymerases"/>
    <property type="match status" value="1"/>
</dbReference>
<feature type="domain" description="DNA-directed DNA polymerase family A palm" evidence="7">
    <location>
        <begin position="423"/>
        <end position="624"/>
    </location>
</feature>
<name>A0ABS5RNE4_9MYCO</name>
<dbReference type="SMART" id="SM00482">
    <property type="entry name" value="POLAc"/>
    <property type="match status" value="1"/>
</dbReference>
<keyword evidence="4" id="KW-0235">DNA replication</keyword>
<evidence type="ECO:0000256" key="4">
    <source>
        <dbReference type="ARBA" id="ARBA00022705"/>
    </source>
</evidence>
<gene>
    <name evidence="8" type="ORF">KIH27_15990</name>
</gene>
<organism evidence="8 9">
    <name type="scientific">Mycolicibacter acidiphilus</name>
    <dbReference type="NCBI Taxonomy" id="2835306"/>
    <lineage>
        <taxon>Bacteria</taxon>
        <taxon>Bacillati</taxon>
        <taxon>Actinomycetota</taxon>
        <taxon>Actinomycetes</taxon>
        <taxon>Mycobacteriales</taxon>
        <taxon>Mycobacteriaceae</taxon>
        <taxon>Mycolicibacter</taxon>
    </lineage>
</organism>
<dbReference type="InterPro" id="IPR043502">
    <property type="entry name" value="DNA/RNA_pol_sf"/>
</dbReference>
<dbReference type="InterPro" id="IPR001098">
    <property type="entry name" value="DNA-dir_DNA_pol_A_palm_dom"/>
</dbReference>
<sequence length="679" mass="74801">MHVKEDRKAPVRSVLYVRKGEDPTPAVEALARSLKPGEFIAFDVETNALWASDPRARLTSIQVGSKYVAVLLDPTDTEHVNAARKTLNDMRFRLTAHNAGFDILYLTRAGVFDTIADGWGRTTDTIILARLLSSGERIGVGLKEQTATWCGEAAVSKDAKEALQAVQKQMGTKGVGSGNWSVYKTVTVNPDGALTGDPEQGNTWALIPRDNKAFVDYCAADVFDSALLAETLDPIVRGLWAERVEAEHRIHRIVCEMSYRGVKFDNNAAVECFADAIARRDKAQADLLALGVDMTYSPPKKSKKLAQAERETDAEDTDEQDSRERLIADAIRAEGVKVPTKTTKDGKRAPTLDKSSLKKYAVEGSKIAPLYREWGRADKEIGTYLTPYLKLRADRIHADIQAGAARTGRMTCSQPNAQNVPASVKACYTADTGFVFLSVDFSSVEMRVAAGMTGDPELVKMYTEPLPASPTERQIRERDPYWQIAWQVWGDTATEKDRKLAKIVVLANMYGGGAEQIASQVDVSVQLAQSVLDGYRKRFPKLGKWFTDNVKPGVEAGEPFWTLPSGRFQSTDPSRAWAGLNLMIQGYARDLLLDAIFRVEDAGMGEFMLLPIHDEILLQVPEGEADAYAERVVKAMETVYNGVPITAEAKVLGTSWMEKTDVKKPAGTSVPEEINNKEK</sequence>
<dbReference type="Proteomes" id="UP001519535">
    <property type="component" value="Unassembled WGS sequence"/>
</dbReference>
<evidence type="ECO:0000256" key="3">
    <source>
        <dbReference type="ARBA" id="ARBA00020311"/>
    </source>
</evidence>
<dbReference type="EMBL" id="JAHCLR010000036">
    <property type="protein sequence ID" value="MBS9535089.1"/>
    <property type="molecule type" value="Genomic_DNA"/>
</dbReference>
<dbReference type="InterPro" id="IPR012337">
    <property type="entry name" value="RNaseH-like_sf"/>
</dbReference>
<dbReference type="Gene3D" id="1.10.150.20">
    <property type="entry name" value="5' to 3' exonuclease, C-terminal subdomain"/>
    <property type="match status" value="1"/>
</dbReference>
<dbReference type="Pfam" id="PF00476">
    <property type="entry name" value="DNA_pol_A"/>
    <property type="match status" value="1"/>
</dbReference>
<reference evidence="8 9" key="1">
    <citation type="submission" date="2021-05" db="EMBL/GenBank/DDBJ databases">
        <title>Mycobacterium acidophilum sp. nov., an extremely acid-tolerant member of the genus Mycobacterium.</title>
        <authorList>
            <person name="Xia J."/>
        </authorList>
    </citation>
    <scope>NUCLEOTIDE SEQUENCE [LARGE SCALE GENOMIC DNA]</scope>
    <source>
        <strain evidence="8 9">M1</strain>
    </source>
</reference>
<comment type="similarity">
    <text evidence="1">Belongs to the DNA polymerase type-A family.</text>
</comment>
<evidence type="ECO:0000256" key="2">
    <source>
        <dbReference type="ARBA" id="ARBA00012417"/>
    </source>
</evidence>
<evidence type="ECO:0000256" key="5">
    <source>
        <dbReference type="ARBA" id="ARBA00049244"/>
    </source>
</evidence>
<feature type="region of interest" description="Disordered" evidence="6">
    <location>
        <begin position="299"/>
        <end position="322"/>
    </location>
</feature>
<evidence type="ECO:0000259" key="7">
    <source>
        <dbReference type="SMART" id="SM00482"/>
    </source>
</evidence>